<feature type="transmembrane region" description="Helical" evidence="1">
    <location>
        <begin position="43"/>
        <end position="67"/>
    </location>
</feature>
<dbReference type="Proteomes" id="UP000597444">
    <property type="component" value="Unassembled WGS sequence"/>
</dbReference>
<accession>A0A8J3N8U6</accession>
<dbReference type="RefSeq" id="WP_220210515.1">
    <property type="nucleotide sequence ID" value="NZ_BNJK01000002.1"/>
</dbReference>
<comment type="caution">
    <text evidence="2">The sequence shown here is derived from an EMBL/GenBank/DDBJ whole genome shotgun (WGS) entry which is preliminary data.</text>
</comment>
<proteinExistence type="predicted"/>
<name>A0A8J3N8U6_9CHLR</name>
<protein>
    <submittedName>
        <fullName evidence="2">Uncharacterized protein</fullName>
    </submittedName>
</protein>
<evidence type="ECO:0000313" key="3">
    <source>
        <dbReference type="Proteomes" id="UP000597444"/>
    </source>
</evidence>
<keyword evidence="1" id="KW-0472">Membrane</keyword>
<dbReference type="EMBL" id="BNJK01000002">
    <property type="protein sequence ID" value="GHO99910.1"/>
    <property type="molecule type" value="Genomic_DNA"/>
</dbReference>
<organism evidence="2 3">
    <name type="scientific">Reticulibacter mediterranei</name>
    <dbReference type="NCBI Taxonomy" id="2778369"/>
    <lineage>
        <taxon>Bacteria</taxon>
        <taxon>Bacillati</taxon>
        <taxon>Chloroflexota</taxon>
        <taxon>Ktedonobacteria</taxon>
        <taxon>Ktedonobacterales</taxon>
        <taxon>Reticulibacteraceae</taxon>
        <taxon>Reticulibacter</taxon>
    </lineage>
</organism>
<keyword evidence="1" id="KW-0812">Transmembrane</keyword>
<evidence type="ECO:0000256" key="1">
    <source>
        <dbReference type="SAM" id="Phobius"/>
    </source>
</evidence>
<evidence type="ECO:0000313" key="2">
    <source>
        <dbReference type="EMBL" id="GHO99910.1"/>
    </source>
</evidence>
<keyword evidence="3" id="KW-1185">Reference proteome</keyword>
<gene>
    <name evidence="2" type="ORF">KSF_099580</name>
</gene>
<sequence length="74" mass="8522">MQDQEGKQNMKSSEKLQLLSYFDIESGGGKGKHHMKLSEKLQLWLILGVGIMLVLLLAGLLIFWQFMTFHMNLQ</sequence>
<reference evidence="2" key="1">
    <citation type="submission" date="2020-10" db="EMBL/GenBank/DDBJ databases">
        <title>Taxonomic study of unclassified bacteria belonging to the class Ktedonobacteria.</title>
        <authorList>
            <person name="Yabe S."/>
            <person name="Wang C.M."/>
            <person name="Zheng Y."/>
            <person name="Sakai Y."/>
            <person name="Cavaletti L."/>
            <person name="Monciardini P."/>
            <person name="Donadio S."/>
        </authorList>
    </citation>
    <scope>NUCLEOTIDE SEQUENCE</scope>
    <source>
        <strain evidence="2">ID150040</strain>
    </source>
</reference>
<dbReference type="AlphaFoldDB" id="A0A8J3N8U6"/>
<keyword evidence="1" id="KW-1133">Transmembrane helix</keyword>